<dbReference type="EMBL" id="GBRH01175440">
    <property type="protein sequence ID" value="JAE22456.1"/>
    <property type="molecule type" value="Transcribed_RNA"/>
</dbReference>
<dbReference type="AlphaFoldDB" id="A0A0A9GIU3"/>
<evidence type="ECO:0000313" key="2">
    <source>
        <dbReference type="EMBL" id="JAE22456.1"/>
    </source>
</evidence>
<sequence length="153" mass="16885">MRFTTLTELGTGFFAQALHELHLCLEAHNVVQRLAEQGEATQLLPSRHQAPQHLQPRPHHHPGRRHCAAAARRRQAPPIPAGGSAAHAARPPHDPPAPGLLPAPRRRRHLVAGAAHDAAHERLVAPLRRVARHERARPRRRRRALRLTAATGG</sequence>
<evidence type="ECO:0000256" key="1">
    <source>
        <dbReference type="SAM" id="MobiDB-lite"/>
    </source>
</evidence>
<proteinExistence type="predicted"/>
<name>A0A0A9GIU3_ARUDO</name>
<reference evidence="2" key="2">
    <citation type="journal article" date="2015" name="Data Brief">
        <title>Shoot transcriptome of the giant reed, Arundo donax.</title>
        <authorList>
            <person name="Barrero R.A."/>
            <person name="Guerrero F.D."/>
            <person name="Moolhuijzen P."/>
            <person name="Goolsby J.A."/>
            <person name="Tidwell J."/>
            <person name="Bellgard S.E."/>
            <person name="Bellgard M.I."/>
        </authorList>
    </citation>
    <scope>NUCLEOTIDE SEQUENCE</scope>
    <source>
        <tissue evidence="2">Shoot tissue taken approximately 20 cm above the soil surface</tissue>
    </source>
</reference>
<protein>
    <submittedName>
        <fullName evidence="2">Uncharacterized protein</fullName>
    </submittedName>
</protein>
<accession>A0A0A9GIU3</accession>
<feature type="compositionally biased region" description="Basic residues" evidence="1">
    <location>
        <begin position="56"/>
        <end position="75"/>
    </location>
</feature>
<feature type="compositionally biased region" description="Basic residues" evidence="1">
    <location>
        <begin position="132"/>
        <end position="145"/>
    </location>
</feature>
<feature type="region of interest" description="Disordered" evidence="1">
    <location>
        <begin position="47"/>
        <end position="103"/>
    </location>
</feature>
<organism evidence="2">
    <name type="scientific">Arundo donax</name>
    <name type="common">Giant reed</name>
    <name type="synonym">Donax arundinaceus</name>
    <dbReference type="NCBI Taxonomy" id="35708"/>
    <lineage>
        <taxon>Eukaryota</taxon>
        <taxon>Viridiplantae</taxon>
        <taxon>Streptophyta</taxon>
        <taxon>Embryophyta</taxon>
        <taxon>Tracheophyta</taxon>
        <taxon>Spermatophyta</taxon>
        <taxon>Magnoliopsida</taxon>
        <taxon>Liliopsida</taxon>
        <taxon>Poales</taxon>
        <taxon>Poaceae</taxon>
        <taxon>PACMAD clade</taxon>
        <taxon>Arundinoideae</taxon>
        <taxon>Arundineae</taxon>
        <taxon>Arundo</taxon>
    </lineage>
</organism>
<reference evidence="2" key="1">
    <citation type="submission" date="2014-09" db="EMBL/GenBank/DDBJ databases">
        <authorList>
            <person name="Magalhaes I.L.F."/>
            <person name="Oliveira U."/>
            <person name="Santos F.R."/>
            <person name="Vidigal T.H.D.A."/>
            <person name="Brescovit A.D."/>
            <person name="Santos A.J."/>
        </authorList>
    </citation>
    <scope>NUCLEOTIDE SEQUENCE</scope>
    <source>
        <tissue evidence="2">Shoot tissue taken approximately 20 cm above the soil surface</tissue>
    </source>
</reference>
<feature type="region of interest" description="Disordered" evidence="1">
    <location>
        <begin position="132"/>
        <end position="153"/>
    </location>
</feature>